<dbReference type="SMART" id="SM00382">
    <property type="entry name" value="AAA"/>
    <property type="match status" value="1"/>
</dbReference>
<dbReference type="SUPFAM" id="SSF52540">
    <property type="entry name" value="P-loop containing nucleoside triphosphate hydrolases"/>
    <property type="match status" value="1"/>
</dbReference>
<dbReference type="RefSeq" id="WP_266348253.1">
    <property type="nucleotide sequence ID" value="NZ_JAPKNG010000002.1"/>
</dbReference>
<feature type="domain" description="ABC transporter" evidence="5">
    <location>
        <begin position="30"/>
        <end position="267"/>
    </location>
</feature>
<reference evidence="6 7" key="1">
    <citation type="submission" date="2023-07" db="EMBL/GenBank/DDBJ databases">
        <title>Genomic Encyclopedia of Type Strains, Phase IV (KMG-IV): sequencing the most valuable type-strain genomes for metagenomic binning, comparative biology and taxonomic classification.</title>
        <authorList>
            <person name="Goeker M."/>
        </authorList>
    </citation>
    <scope>NUCLEOTIDE SEQUENCE [LARGE SCALE GENOMIC DNA]</scope>
    <source>
        <strain evidence="6 7">B6-8</strain>
    </source>
</reference>
<comment type="similarity">
    <text evidence="1">Belongs to the ABC transporter superfamily.</text>
</comment>
<dbReference type="Gene3D" id="3.40.50.300">
    <property type="entry name" value="P-loop containing nucleotide triphosphate hydrolases"/>
    <property type="match status" value="1"/>
</dbReference>
<sequence length="283" mass="31003">MTTHTNAPLPTNEAMRPILEMRQVTQTYTLARQKLFEARPTLTVLDHIDFDVRPGEAVGLVGESGSGKTTLTRILTGMEQPREGHVLFDGRDVWTAEPSHRQLFRRSVQVVMQNPRSSLDPRMRLGASLLEPLRSLRIEGDHAARVYQVLDQVGLSRNALERFPHEFSGGQLQRIAIARALMSGPKVLIADEPVSALDVSIQAQVLNLLKDLVRDLGLALVFIAHDLSVVAYTTSRVSVMSAGRIVEIGKPLDLFTHPKAEATRNLVGAILTVESGLAGNALA</sequence>
<dbReference type="PANTHER" id="PTHR43776">
    <property type="entry name" value="TRANSPORT ATP-BINDING PROTEIN"/>
    <property type="match status" value="1"/>
</dbReference>
<protein>
    <submittedName>
        <fullName evidence="6">Peptide/nickel transport system ATP-binding protein</fullName>
    </submittedName>
</protein>
<dbReference type="PANTHER" id="PTHR43776:SF7">
    <property type="entry name" value="D,D-DIPEPTIDE TRANSPORT ATP-BINDING PROTEIN DDPF-RELATED"/>
    <property type="match status" value="1"/>
</dbReference>
<dbReference type="Proteomes" id="UP001241603">
    <property type="component" value="Unassembled WGS sequence"/>
</dbReference>
<dbReference type="InterPro" id="IPR017871">
    <property type="entry name" value="ABC_transporter-like_CS"/>
</dbReference>
<dbReference type="InterPro" id="IPR027417">
    <property type="entry name" value="P-loop_NTPase"/>
</dbReference>
<keyword evidence="3" id="KW-0547">Nucleotide-binding</keyword>
<evidence type="ECO:0000256" key="3">
    <source>
        <dbReference type="ARBA" id="ARBA00022741"/>
    </source>
</evidence>
<evidence type="ECO:0000256" key="1">
    <source>
        <dbReference type="ARBA" id="ARBA00005417"/>
    </source>
</evidence>
<gene>
    <name evidence="6" type="ORF">QO014_001710</name>
</gene>
<proteinExistence type="inferred from homology"/>
<dbReference type="EMBL" id="JAUSVO010000002">
    <property type="protein sequence ID" value="MDQ0437325.1"/>
    <property type="molecule type" value="Genomic_DNA"/>
</dbReference>
<evidence type="ECO:0000256" key="4">
    <source>
        <dbReference type="ARBA" id="ARBA00022840"/>
    </source>
</evidence>
<dbReference type="InterPro" id="IPR003439">
    <property type="entry name" value="ABC_transporter-like_ATP-bd"/>
</dbReference>
<name>A0ABU0H4W5_9HYPH</name>
<keyword evidence="7" id="KW-1185">Reference proteome</keyword>
<evidence type="ECO:0000313" key="7">
    <source>
        <dbReference type="Proteomes" id="UP001241603"/>
    </source>
</evidence>
<keyword evidence="4 6" id="KW-0067">ATP-binding</keyword>
<evidence type="ECO:0000259" key="5">
    <source>
        <dbReference type="PROSITE" id="PS50893"/>
    </source>
</evidence>
<accession>A0ABU0H4W5</accession>
<dbReference type="InterPro" id="IPR050319">
    <property type="entry name" value="ABC_transp_ATP-bind"/>
</dbReference>
<dbReference type="PROSITE" id="PS50893">
    <property type="entry name" value="ABC_TRANSPORTER_2"/>
    <property type="match status" value="1"/>
</dbReference>
<comment type="caution">
    <text evidence="6">The sequence shown here is derived from an EMBL/GenBank/DDBJ whole genome shotgun (WGS) entry which is preliminary data.</text>
</comment>
<dbReference type="PROSITE" id="PS00211">
    <property type="entry name" value="ABC_TRANSPORTER_1"/>
    <property type="match status" value="1"/>
</dbReference>
<evidence type="ECO:0000256" key="2">
    <source>
        <dbReference type="ARBA" id="ARBA00022448"/>
    </source>
</evidence>
<dbReference type="GO" id="GO:0005524">
    <property type="term" value="F:ATP binding"/>
    <property type="evidence" value="ECO:0007669"/>
    <property type="project" value="UniProtKB-KW"/>
</dbReference>
<evidence type="ECO:0000313" key="6">
    <source>
        <dbReference type="EMBL" id="MDQ0437325.1"/>
    </source>
</evidence>
<organism evidence="6 7">
    <name type="scientific">Kaistia dalseonensis</name>
    <dbReference type="NCBI Taxonomy" id="410840"/>
    <lineage>
        <taxon>Bacteria</taxon>
        <taxon>Pseudomonadati</taxon>
        <taxon>Pseudomonadota</taxon>
        <taxon>Alphaproteobacteria</taxon>
        <taxon>Hyphomicrobiales</taxon>
        <taxon>Kaistiaceae</taxon>
        <taxon>Kaistia</taxon>
    </lineage>
</organism>
<dbReference type="CDD" id="cd03257">
    <property type="entry name" value="ABC_NikE_OppD_transporters"/>
    <property type="match status" value="1"/>
</dbReference>
<keyword evidence="2" id="KW-0813">Transport</keyword>
<dbReference type="InterPro" id="IPR003593">
    <property type="entry name" value="AAA+_ATPase"/>
</dbReference>
<dbReference type="Pfam" id="PF00005">
    <property type="entry name" value="ABC_tran"/>
    <property type="match status" value="1"/>
</dbReference>